<sequence>MDLREVGYDGRDWINLAQDKDQWRAYVRAAINLHVGFPAGVYRSRFIFRAERPWSVGWFSTRRFVCNCGRHLQWSGIRGRKTLLGVPEATDHVARNRREENWEDKFKRYAKRVLARDWGL</sequence>
<gene>
    <name evidence="1" type="ORF">ANN_12996</name>
</gene>
<reference evidence="1 2" key="1">
    <citation type="journal article" date="2022" name="Allergy">
        <title>Genome assembly and annotation of Periplaneta americana reveal a comprehensive cockroach allergen profile.</title>
        <authorList>
            <person name="Wang L."/>
            <person name="Xiong Q."/>
            <person name="Saelim N."/>
            <person name="Wang L."/>
            <person name="Nong W."/>
            <person name="Wan A.T."/>
            <person name="Shi M."/>
            <person name="Liu X."/>
            <person name="Cao Q."/>
            <person name="Hui J.H.L."/>
            <person name="Sookrung N."/>
            <person name="Leung T.F."/>
            <person name="Tungtrongchitr A."/>
            <person name="Tsui S.K.W."/>
        </authorList>
    </citation>
    <scope>NUCLEOTIDE SEQUENCE [LARGE SCALE GENOMIC DNA]</scope>
    <source>
        <strain evidence="1">PWHHKU_190912</strain>
    </source>
</reference>
<comment type="caution">
    <text evidence="1">The sequence shown here is derived from an EMBL/GenBank/DDBJ whole genome shotgun (WGS) entry which is preliminary data.</text>
</comment>
<dbReference type="Proteomes" id="UP001148838">
    <property type="component" value="Unassembled WGS sequence"/>
</dbReference>
<proteinExistence type="predicted"/>
<keyword evidence="2" id="KW-1185">Reference proteome</keyword>
<dbReference type="EMBL" id="JAJSOF020000009">
    <property type="protein sequence ID" value="KAJ4446301.1"/>
    <property type="molecule type" value="Genomic_DNA"/>
</dbReference>
<accession>A0ABQ8TJI1</accession>
<protein>
    <submittedName>
        <fullName evidence="1">Uncharacterized protein</fullName>
    </submittedName>
</protein>
<name>A0ABQ8TJI1_PERAM</name>
<evidence type="ECO:0000313" key="1">
    <source>
        <dbReference type="EMBL" id="KAJ4446301.1"/>
    </source>
</evidence>
<evidence type="ECO:0000313" key="2">
    <source>
        <dbReference type="Proteomes" id="UP001148838"/>
    </source>
</evidence>
<organism evidence="1 2">
    <name type="scientific">Periplaneta americana</name>
    <name type="common">American cockroach</name>
    <name type="synonym">Blatta americana</name>
    <dbReference type="NCBI Taxonomy" id="6978"/>
    <lineage>
        <taxon>Eukaryota</taxon>
        <taxon>Metazoa</taxon>
        <taxon>Ecdysozoa</taxon>
        <taxon>Arthropoda</taxon>
        <taxon>Hexapoda</taxon>
        <taxon>Insecta</taxon>
        <taxon>Pterygota</taxon>
        <taxon>Neoptera</taxon>
        <taxon>Polyneoptera</taxon>
        <taxon>Dictyoptera</taxon>
        <taxon>Blattodea</taxon>
        <taxon>Blattoidea</taxon>
        <taxon>Blattidae</taxon>
        <taxon>Blattinae</taxon>
        <taxon>Periplaneta</taxon>
    </lineage>
</organism>